<dbReference type="InterPro" id="IPR058922">
    <property type="entry name" value="WHD_DRP"/>
</dbReference>
<evidence type="ECO:0000256" key="6">
    <source>
        <dbReference type="ARBA" id="ARBA00022840"/>
    </source>
</evidence>
<keyword evidence="5" id="KW-0611">Plant defense</keyword>
<dbReference type="GO" id="GO:0043531">
    <property type="term" value="F:ADP binding"/>
    <property type="evidence" value="ECO:0007669"/>
    <property type="project" value="InterPro"/>
</dbReference>
<accession>A0AAV5M690</accession>
<dbReference type="Gene3D" id="1.10.8.430">
    <property type="entry name" value="Helical domain of apoptotic protease-activating factors"/>
    <property type="match status" value="1"/>
</dbReference>
<evidence type="ECO:0000256" key="5">
    <source>
        <dbReference type="ARBA" id="ARBA00022821"/>
    </source>
</evidence>
<dbReference type="InterPro" id="IPR036388">
    <property type="entry name" value="WH-like_DNA-bd_sf"/>
</dbReference>
<comment type="caution">
    <text evidence="10">The sequence shown here is derived from an EMBL/GenBank/DDBJ whole genome shotgun (WGS) entry which is preliminary data.</text>
</comment>
<gene>
    <name evidence="10" type="ORF">SLEP1_g51888</name>
</gene>
<name>A0AAV5M690_9ROSI</name>
<evidence type="ECO:0000259" key="8">
    <source>
        <dbReference type="Pfam" id="PF23247"/>
    </source>
</evidence>
<feature type="domain" description="Disease resistance protein winged helix" evidence="9">
    <location>
        <begin position="333"/>
        <end position="399"/>
    </location>
</feature>
<dbReference type="EMBL" id="BPVZ01000185">
    <property type="protein sequence ID" value="GKV44729.1"/>
    <property type="molecule type" value="Genomic_DNA"/>
</dbReference>
<dbReference type="Pfam" id="PF23559">
    <property type="entry name" value="WHD_DRP"/>
    <property type="match status" value="1"/>
</dbReference>
<keyword evidence="2" id="KW-0433">Leucine-rich repeat</keyword>
<comment type="similarity">
    <text evidence="1">Belongs to the disease resistance NB-LRR family.</text>
</comment>
<dbReference type="Pfam" id="PF13855">
    <property type="entry name" value="LRR_8"/>
    <property type="match status" value="1"/>
</dbReference>
<dbReference type="InterPro" id="IPR032675">
    <property type="entry name" value="LRR_dom_sf"/>
</dbReference>
<keyword evidence="11" id="KW-1185">Reference proteome</keyword>
<dbReference type="Proteomes" id="UP001054252">
    <property type="component" value="Unassembled WGS sequence"/>
</dbReference>
<dbReference type="AlphaFoldDB" id="A0AAV5M690"/>
<evidence type="ECO:0000313" key="10">
    <source>
        <dbReference type="EMBL" id="GKV44729.1"/>
    </source>
</evidence>
<dbReference type="Gene3D" id="1.10.10.10">
    <property type="entry name" value="Winged helix-like DNA-binding domain superfamily/Winged helix DNA-binding domain"/>
    <property type="match status" value="1"/>
</dbReference>
<dbReference type="InterPro" id="IPR027417">
    <property type="entry name" value="P-loop_NTPase"/>
</dbReference>
<evidence type="ECO:0000256" key="3">
    <source>
        <dbReference type="ARBA" id="ARBA00022737"/>
    </source>
</evidence>
<dbReference type="Pfam" id="PF00931">
    <property type="entry name" value="NB-ARC"/>
    <property type="match status" value="1"/>
</dbReference>
<evidence type="ECO:0000313" key="11">
    <source>
        <dbReference type="Proteomes" id="UP001054252"/>
    </source>
</evidence>
<dbReference type="PANTHER" id="PTHR33463:SF187">
    <property type="entry name" value="AND NB-ARC DOMAIN DISEASE RESISTANCE PROTEIN, PUTATIVE-RELATED"/>
    <property type="match status" value="1"/>
</dbReference>
<dbReference type="PROSITE" id="PS51450">
    <property type="entry name" value="LRR"/>
    <property type="match status" value="1"/>
</dbReference>
<dbReference type="GO" id="GO:0006952">
    <property type="term" value="P:defense response"/>
    <property type="evidence" value="ECO:0007669"/>
    <property type="project" value="UniProtKB-KW"/>
</dbReference>
<dbReference type="InterPro" id="IPR042197">
    <property type="entry name" value="Apaf_helical"/>
</dbReference>
<keyword evidence="4" id="KW-0547">Nucleotide-binding</keyword>
<evidence type="ECO:0000256" key="2">
    <source>
        <dbReference type="ARBA" id="ARBA00022614"/>
    </source>
</evidence>
<dbReference type="Gene3D" id="3.80.10.10">
    <property type="entry name" value="Ribonuclease Inhibitor"/>
    <property type="match status" value="2"/>
</dbReference>
<feature type="domain" description="Disease resistance protein At4g27190-like leucine-rich repeats" evidence="8">
    <location>
        <begin position="750"/>
        <end position="856"/>
    </location>
</feature>
<evidence type="ECO:0000256" key="4">
    <source>
        <dbReference type="ARBA" id="ARBA00022741"/>
    </source>
</evidence>
<dbReference type="Gene3D" id="3.40.50.300">
    <property type="entry name" value="P-loop containing nucleotide triphosphate hydrolases"/>
    <property type="match status" value="1"/>
</dbReference>
<dbReference type="FunFam" id="3.40.50.300:FF:001091">
    <property type="entry name" value="Probable disease resistance protein At1g61300"/>
    <property type="match status" value="1"/>
</dbReference>
<reference evidence="10 11" key="1">
    <citation type="journal article" date="2021" name="Commun. Biol.">
        <title>The genome of Shorea leprosula (Dipterocarpaceae) highlights the ecological relevance of drought in aseasonal tropical rainforests.</title>
        <authorList>
            <person name="Ng K.K.S."/>
            <person name="Kobayashi M.J."/>
            <person name="Fawcett J.A."/>
            <person name="Hatakeyama M."/>
            <person name="Paape T."/>
            <person name="Ng C.H."/>
            <person name="Ang C.C."/>
            <person name="Tnah L.H."/>
            <person name="Lee C.T."/>
            <person name="Nishiyama T."/>
            <person name="Sese J."/>
            <person name="O'Brien M.J."/>
            <person name="Copetti D."/>
            <person name="Mohd Noor M.I."/>
            <person name="Ong R.C."/>
            <person name="Putra M."/>
            <person name="Sireger I.Z."/>
            <person name="Indrioko S."/>
            <person name="Kosugi Y."/>
            <person name="Izuno A."/>
            <person name="Isagi Y."/>
            <person name="Lee S.L."/>
            <person name="Shimizu K.K."/>
        </authorList>
    </citation>
    <scope>NUCLEOTIDE SEQUENCE [LARGE SCALE GENOMIC DNA]</scope>
    <source>
        <strain evidence="10">214</strain>
    </source>
</reference>
<dbReference type="SUPFAM" id="SSF52058">
    <property type="entry name" value="L domain-like"/>
    <property type="match status" value="1"/>
</dbReference>
<evidence type="ECO:0000256" key="1">
    <source>
        <dbReference type="ARBA" id="ARBA00008894"/>
    </source>
</evidence>
<dbReference type="InterPro" id="IPR057135">
    <property type="entry name" value="At4g27190-like_LRR"/>
</dbReference>
<protein>
    <recommendedName>
        <fullName evidence="12">NB-ARC domain-containing protein</fullName>
    </recommendedName>
</protein>
<sequence length="909" mass="103751">MVREEVRGWIQRVQTINDEFQAILEKAQRVKWYRKACLGKLVRRKFDEVKEIHEQSSFTGSLVIARPPAPGSIIPTENLVGETSAKERIWEYLMGDEVGMIGVCGIGGVGKTAIMKHVNNDLLRENRFQNVIWVTVSYPFNVFEVQKKIAEAMAVKLQDEEQMRRVATLMDIMGRKSFVLILDDVWEKFSLKDVGIPEPVQNKSKVVITSRSIEVCKYLDCEIVKVQPLSQEESLNLFLDKVGCDVLQKVPRLEETLNLIVKECAGLPLAIVVISGSMKGVDEIKVWRNALIELQECVKSVKGSDDEIFTRLKFSFDRLPNVEIKNCFLYCSLFREDYSFEREELIEGWIDEGLMDGLRSREAAYDRGHAFLDMLEKNSLLEKHQREEIKMHDVVRDMAIKSIGCGVGYMVKAGMKLTDVPNEHEWAIDLNKASLMANYILEIPVGLTPKCPTLSTLILSDNPLKKIPESFFEDMSGLKVLDLSRTNVEALPGSISKLKYLSTLRLRGCERLKRLPSLEKLLALRKLDLRWARIEVFPQGMEMLVSLEYLDLLCANLKEIPTGILSKLSSLQYLVVTDDEGISSVKINLEEAARLRKLEILECKLDDMQGFNYFLSEFKNFQSFTTYNLLVGTTMNYTWGVDDSKYQCRLLIGGCDIGEECIVLPDNLHYLRIHNCENIKSSLNKTVLLENASELGLCIISDCEEIEDMVELDSSSSSSCGPILDKLEGLYLWGLPKLWALMRVEGVATPPRIFSNLKTLEIVRCSRMRKLLPLELLQAFQNLEVIYVHCCEQMEEIIASSDSDASSSNKFTFTFPKLKEFDLAYLPKLKSICSAKGVCDSIEEIWIKECPELKKIPVQLPLLDNGQPSPPPCLRGIWIDRHSKEWWESFVEWDHSNAKNILQLFLKYF</sequence>
<dbReference type="PANTHER" id="PTHR33463">
    <property type="entry name" value="NB-ARC DOMAIN-CONTAINING PROTEIN-RELATED"/>
    <property type="match status" value="1"/>
</dbReference>
<dbReference type="FunFam" id="1.10.10.10:FF:000322">
    <property type="entry name" value="Probable disease resistance protein At1g63360"/>
    <property type="match status" value="1"/>
</dbReference>
<keyword evidence="3" id="KW-0677">Repeat</keyword>
<dbReference type="InterPro" id="IPR050905">
    <property type="entry name" value="Plant_NBS-LRR"/>
</dbReference>
<dbReference type="PRINTS" id="PR00364">
    <property type="entry name" value="DISEASERSIST"/>
</dbReference>
<evidence type="ECO:0000259" key="9">
    <source>
        <dbReference type="Pfam" id="PF23559"/>
    </source>
</evidence>
<dbReference type="InterPro" id="IPR001611">
    <property type="entry name" value="Leu-rich_rpt"/>
</dbReference>
<proteinExistence type="inferred from homology"/>
<dbReference type="SMART" id="SM00369">
    <property type="entry name" value="LRR_TYP"/>
    <property type="match status" value="4"/>
</dbReference>
<dbReference type="SUPFAM" id="SSF52540">
    <property type="entry name" value="P-loop containing nucleoside triphosphate hydrolases"/>
    <property type="match status" value="1"/>
</dbReference>
<dbReference type="Pfam" id="PF23247">
    <property type="entry name" value="LRR_RPS2"/>
    <property type="match status" value="1"/>
</dbReference>
<dbReference type="GO" id="GO:0005524">
    <property type="term" value="F:ATP binding"/>
    <property type="evidence" value="ECO:0007669"/>
    <property type="project" value="UniProtKB-KW"/>
</dbReference>
<feature type="domain" description="NB-ARC" evidence="7">
    <location>
        <begin position="85"/>
        <end position="243"/>
    </location>
</feature>
<evidence type="ECO:0008006" key="12">
    <source>
        <dbReference type="Google" id="ProtNLM"/>
    </source>
</evidence>
<organism evidence="10 11">
    <name type="scientific">Rubroshorea leprosula</name>
    <dbReference type="NCBI Taxonomy" id="152421"/>
    <lineage>
        <taxon>Eukaryota</taxon>
        <taxon>Viridiplantae</taxon>
        <taxon>Streptophyta</taxon>
        <taxon>Embryophyta</taxon>
        <taxon>Tracheophyta</taxon>
        <taxon>Spermatophyta</taxon>
        <taxon>Magnoliopsida</taxon>
        <taxon>eudicotyledons</taxon>
        <taxon>Gunneridae</taxon>
        <taxon>Pentapetalae</taxon>
        <taxon>rosids</taxon>
        <taxon>malvids</taxon>
        <taxon>Malvales</taxon>
        <taxon>Dipterocarpaceae</taxon>
        <taxon>Rubroshorea</taxon>
    </lineage>
</organism>
<dbReference type="InterPro" id="IPR002182">
    <property type="entry name" value="NB-ARC"/>
</dbReference>
<keyword evidence="6" id="KW-0067">ATP-binding</keyword>
<dbReference type="InterPro" id="IPR003591">
    <property type="entry name" value="Leu-rich_rpt_typical-subtyp"/>
</dbReference>
<evidence type="ECO:0000259" key="7">
    <source>
        <dbReference type="Pfam" id="PF00931"/>
    </source>
</evidence>